<feature type="region of interest" description="Disordered" evidence="1">
    <location>
        <begin position="2772"/>
        <end position="2798"/>
    </location>
</feature>
<evidence type="ECO:0000313" key="4">
    <source>
        <dbReference type="EMBL" id="KAK2963829.1"/>
    </source>
</evidence>
<dbReference type="InterPro" id="IPR000719">
    <property type="entry name" value="Prot_kinase_dom"/>
</dbReference>
<reference evidence="4 5" key="1">
    <citation type="journal article" date="2022" name="bioRxiv">
        <title>Genomics of Preaxostyla Flagellates Illuminates Evolutionary Transitions and the Path Towards Mitochondrial Loss.</title>
        <authorList>
            <person name="Novak L.V.F."/>
            <person name="Treitli S.C."/>
            <person name="Pyrih J."/>
            <person name="Halakuc P."/>
            <person name="Pipaliya S.V."/>
            <person name="Vacek V."/>
            <person name="Brzon O."/>
            <person name="Soukal P."/>
            <person name="Eme L."/>
            <person name="Dacks J.B."/>
            <person name="Karnkowska A."/>
            <person name="Elias M."/>
            <person name="Hampl V."/>
        </authorList>
    </citation>
    <scope>NUCLEOTIDE SEQUENCE [LARGE SCALE GENOMIC DNA]</scope>
    <source>
        <strain evidence="4">NAU3</strain>
        <tissue evidence="4">Gut</tissue>
    </source>
</reference>
<evidence type="ECO:0000256" key="1">
    <source>
        <dbReference type="SAM" id="MobiDB-lite"/>
    </source>
</evidence>
<dbReference type="Pfam" id="PF00069">
    <property type="entry name" value="Pkinase"/>
    <property type="match status" value="1"/>
</dbReference>
<keyword evidence="2" id="KW-0472">Membrane</keyword>
<feature type="compositionally biased region" description="Basic and acidic residues" evidence="1">
    <location>
        <begin position="2936"/>
        <end position="2948"/>
    </location>
</feature>
<feature type="region of interest" description="Disordered" evidence="1">
    <location>
        <begin position="2886"/>
        <end position="2968"/>
    </location>
</feature>
<proteinExistence type="predicted"/>
<keyword evidence="5" id="KW-1185">Reference proteome</keyword>
<organism evidence="4 5">
    <name type="scientific">Blattamonas nauphoetae</name>
    <dbReference type="NCBI Taxonomy" id="2049346"/>
    <lineage>
        <taxon>Eukaryota</taxon>
        <taxon>Metamonada</taxon>
        <taxon>Preaxostyla</taxon>
        <taxon>Oxymonadida</taxon>
        <taxon>Blattamonas</taxon>
    </lineage>
</organism>
<feature type="compositionally biased region" description="Polar residues" evidence="1">
    <location>
        <begin position="2953"/>
        <end position="2968"/>
    </location>
</feature>
<dbReference type="PANTHER" id="PTHR23257">
    <property type="entry name" value="SERINE-THREONINE PROTEIN KINASE"/>
    <property type="match status" value="1"/>
</dbReference>
<dbReference type="InterPro" id="IPR011050">
    <property type="entry name" value="Pectin_lyase_fold/virulence"/>
</dbReference>
<evidence type="ECO:0000256" key="2">
    <source>
        <dbReference type="SAM" id="Phobius"/>
    </source>
</evidence>
<dbReference type="Gene3D" id="1.10.510.10">
    <property type="entry name" value="Transferase(Phosphotransferase) domain 1"/>
    <property type="match status" value="1"/>
</dbReference>
<sequence length="3122" mass="335919">MGAEEGKLPNPIASHVRLDGFYTSSELLLEDRNLILQGTSNTMISEDKMKSASSLFKISNSTVSFWGIGFDLTDGLEIVTKPFLGTPVKNKLSCAQVSNSFVSTEKCRFIFEGTSSFFVLSASINAENVPNTIVLTYCIFEAVDGTILPLCHLAPDMPLPVHNDIYIASSVFSDLEIESSSGIAASECPDPMHSISTTITAVILRNLTRNGNGNAFERISGRQSVRVLNSALDRVTDGLYGTVTTPLQTAHSFLCQNTSFSQIMNTDHHTHNPSNYTFVGQPYDADDKATHFSATSLADPLLFVRCTITSTNPSSSFTFITLMEHQNSLTVKNCSFTVITTTRVTVRLVYLHPQTGSCPTLTIDELKSEYTATDQSVNAQSIIHVTRSASAHITGSTFSSSTSLAGARPLFFYSATYLVHIFGCVFSDASVNENGGVVKSGSGGELIMSDCLMENNFVSGNGGCVQVGRQCVTFHRCVARNNQAARGGVLASSSLTLSAWEDCHFEGNQAREGLHYSGNDLFFSENLNSYNSSLMVSCTSSSASPKISYYHTAQSNGVHPKQNILLPDPSTKTDSEQKLFVDLEGSGEECTEDLPCSSIDAALTKMQESTRNLIMIGTGVFADTVRTISGSVELVGNGWIRDSSFFTTLTSAGMKVGDGGNVTLRSMTLLPSTDDLIVVGMDEEGTLRLSFIRIDLIASHSTSLVSLSNGSTTLFRCWFDKVNLTDSPFVSVSGSASLIVLGTYFMLISREDGEGASCIDSLSTGAISFDASDFGNCSSSGKAGALHLRGKDGFGSVSFIMTSFYNNKASTESTGTDGSHLFAHDIILEDFASNQISETALKSFSPQISFLRLGVPTRLSPVSNFGYSNDGIDFPLAGKYYQAVPMTQFSSVKIMTEQTFKYCTSVAPILSGVTLTLEPLFAEEVTITFRYAIFVTSTSSQTLVTVGQNATFMMSERSISFSEVPTVTPFKVEAATGVLYLYIETVQFSCPTTSMPVPLFSISAGTLRFFKVTLSKSLSFASCSLIDSTGGTVRLDSTAFKQISSTGNGSVVHATSTTIGSDSCCFENCSAKNGGAIWFEVTGSNYLQIVHPTASSFSTTFLNCAAKEKGGAVCVEGSSSLSNPIRFYTNDVNHARFSGSSSGSSGKDVFVGENVFGSRPSSEIVLFGGGSYSDWHHVEIAGRGADEDELRTIGFLVPLPTVSVNGSVEELTTGLSGRDIEACKWTSSFCATLGYGIGILKSKYNGENVEMKAQFVWNMTYTESPMVVSDQNVVLTGKSATNQNKCDIHRTLVKMNEASTTGSPLFTITNKAIFSVSNIDFILRDQNGLFAMDATGDTLKLVDCVMIASSGSVSSESVISVEGGSVWMNEITLNTSGVLTSQFSSPLISIHSSGGPISIQHLTISNLVFPSSSIVHLVTDTTMAMTDISFEGCSSSSKDYHLVFVEGTDFLNQILPSSWEGSFSNSTNLMDLWGMDSSLSSSAVWKETSLLFYLFPPTTNIILNTLASNTTDHPNCGSAKFCCQSLDSAFSSLRDSISVVLFESEAKLTSHITVSETSSFISSSPSAKILKMTEAGSIEVDGLGVVLKMEWIEVSCLSPSSVSTLISIMSGNLEMENCVIGSSSASAPLVIPSSVVSLITIDSSATASLRSSSISHAVFTHPSLGNGVVVNLDGSFELDEISSMSKIESNGTGSHVLMVGDSFSSIAGTGLMQRLKPSLPSSGSFSAEERNRLAGCVDGETDEIVFEWYPSSTVEVHVRSEGVDHTKGGHPALPQRTILFAVSQLAGDGRIVVDSDLTLSQHVITPSSSLTIRSAETQNTNKEVEVLNGGHFSVRQGQLSLTSLFFFTSLTASPFITLTSPGSLTITSSSFSGFSSLSAGSVLSASLDSTNTLSITTTEFSDCHSEMDGGAIALSLSPDTQSSQIVIKASFSSCSCGQGKLGDWVFVEGSYLRDKILPPHWEGFPSSFGTENENTLWGTDALLAATPFGSFPLLVYLLERKDDVIHVNSLGQDVIGCGSSKWPCGTLSSSLNHLLNGSSSQLRPQDSPTLSSTIVNKWNNLKICGSSDESKDIFVDSDGQITVPILQLSLSFLDFHPTTILFDHSLISISGSGSLVVDSCSFTSFHSSASGSVVCGTLSSSSKLHLTKSNMSSCSSEGSGGVISINCEESLPSSSLVIDCCFDSDCSCGSDSKGKWVFVEGYGFEDLISEETWRGSCSGLTSPSNDSLLFGVDHSEPPNSMFHSLSLLYYLTEYRSRTIFVGQSGRDSNGCGDEARMCRRLERGHSHLKGSTDYELFVVGAVSLTEPLVFAPNDLELRPKSGRETIKVEGEGHFEDGDMTENHLLSVQRIEFNLDSATCPTLFKTGVGQLVLTSCSFEKSGVFDVEIVNLVGGEVSIENTSFHSISFSRAPFVFRSFKKADFEKVTFELCSAPLFVNASGNGETTKLSLESCHFSGQLESPSMETNSEGICSWSSGMLHLTNTSATIRSVDFEKGANGGIIQRGGSLSLINTTFAENSPSLSRFPSVRHNVMCSENGTISLSLDESQKKDLWIGGNECEIKNGTESHFSPFFIPTLDSSNSKSELNKKNKTFSITLAGSTLIPCDLFLEVFEEKGSHANSSLVSLPLAESSTQSFNETLITLEVNQSTLEKELNGSLEWNGRLSFGKGVRSGNHFLIKMSQSDEKKAQTSKAVSIIIPVAASLLALVLLVLVVVLVLCRHRRKKTELLANQRELDHVQVDGDGVKVDLLDDLLNVKYTDDLIKAEMSTHSGIETLHEETSRDTSFSSEPIRPSDGNGKAPLVQVLRCEGDLSTEMVARTDTLFDRLHGDTKSRMDKRVVMIELTRALQKVRVVLPEAEVLTHLSSHWVLFDRNENMFIQLQREKKPLNSQTIESSLHPPPSQHTHPPPFVHPPHQPGSGQSADKETKSTSPSSNNRPRESFFREDEPGGKTLELSTTQNENDPTDSISDSLLHFDLNENIALRHSCTQPVPQTDVEAVTAPTNPQTNTAFEGLRWQAPEVVQNSVGVDREKAAVFSLGLILWEMVAEAVPFGEMDAVNAARQNEIGGLPRMSLISGQKERELIQRCLHTKPSSRPTLSSFLSSLSELTCLSSNVIRNEDHIS</sequence>
<dbReference type="InterPro" id="IPR050167">
    <property type="entry name" value="Ser_Thr_protein_kinase"/>
</dbReference>
<evidence type="ECO:0000259" key="3">
    <source>
        <dbReference type="PROSITE" id="PS50011"/>
    </source>
</evidence>
<feature type="transmembrane region" description="Helical" evidence="2">
    <location>
        <begin position="2695"/>
        <end position="2718"/>
    </location>
</feature>
<accession>A0ABQ9YJS2</accession>
<protein>
    <recommendedName>
        <fullName evidence="3">Protein kinase domain-containing protein</fullName>
    </recommendedName>
</protein>
<comment type="caution">
    <text evidence="4">The sequence shown here is derived from an EMBL/GenBank/DDBJ whole genome shotgun (WGS) entry which is preliminary data.</text>
</comment>
<name>A0ABQ9YJS2_9EUKA</name>
<dbReference type="InterPro" id="IPR011009">
    <property type="entry name" value="Kinase-like_dom_sf"/>
</dbReference>
<dbReference type="SUPFAM" id="SSF51126">
    <property type="entry name" value="Pectin lyase-like"/>
    <property type="match status" value="1"/>
</dbReference>
<dbReference type="PROSITE" id="PS50011">
    <property type="entry name" value="PROTEIN_KINASE_DOM"/>
    <property type="match status" value="1"/>
</dbReference>
<feature type="compositionally biased region" description="Pro residues" evidence="1">
    <location>
        <begin position="2897"/>
        <end position="2915"/>
    </location>
</feature>
<keyword evidence="2" id="KW-0812">Transmembrane</keyword>
<dbReference type="SUPFAM" id="SSF56112">
    <property type="entry name" value="Protein kinase-like (PK-like)"/>
    <property type="match status" value="1"/>
</dbReference>
<dbReference type="Proteomes" id="UP001281761">
    <property type="component" value="Unassembled WGS sequence"/>
</dbReference>
<evidence type="ECO:0000313" key="5">
    <source>
        <dbReference type="Proteomes" id="UP001281761"/>
    </source>
</evidence>
<gene>
    <name evidence="4" type="ORF">BLNAU_1398</name>
</gene>
<keyword evidence="2" id="KW-1133">Transmembrane helix</keyword>
<feature type="domain" description="Protein kinase" evidence="3">
    <location>
        <begin position="2802"/>
        <end position="3107"/>
    </location>
</feature>
<dbReference type="EMBL" id="JARBJD010000005">
    <property type="protein sequence ID" value="KAK2963829.1"/>
    <property type="molecule type" value="Genomic_DNA"/>
</dbReference>